<dbReference type="EMBL" id="JBCGDC010000253">
    <property type="protein sequence ID" value="MFB6398466.1"/>
    <property type="molecule type" value="Genomic_DNA"/>
</dbReference>
<dbReference type="InterPro" id="IPR038729">
    <property type="entry name" value="Rad50/SbcC_AAA"/>
</dbReference>
<dbReference type="Pfam" id="PF13476">
    <property type="entry name" value="AAA_23"/>
    <property type="match status" value="1"/>
</dbReference>
<evidence type="ECO:0000313" key="4">
    <source>
        <dbReference type="Proteomes" id="UP001582793"/>
    </source>
</evidence>
<dbReference type="PANTHER" id="PTHR43581">
    <property type="entry name" value="ATP/GTP PHOSPHATASE"/>
    <property type="match status" value="1"/>
</dbReference>
<keyword evidence="3" id="KW-0547">Nucleotide-binding</keyword>
<dbReference type="Gene3D" id="3.40.50.300">
    <property type="entry name" value="P-loop containing nucleotide triphosphate hydrolases"/>
    <property type="match status" value="1"/>
</dbReference>
<dbReference type="GO" id="GO:0005524">
    <property type="term" value="F:ATP binding"/>
    <property type="evidence" value="ECO:0007669"/>
    <property type="project" value="UniProtKB-KW"/>
</dbReference>
<proteinExistence type="predicted"/>
<name>A0ABV5D2I8_9ACTN</name>
<reference evidence="3 4" key="1">
    <citation type="submission" date="2024-04" db="EMBL/GenBank/DDBJ databases">
        <title>Polymorphospora sp. isolated from Baiyangdian Lake in Xiong'an New Area.</title>
        <authorList>
            <person name="Zhang X."/>
            <person name="Liu J."/>
        </authorList>
    </citation>
    <scope>NUCLEOTIDE SEQUENCE [LARGE SCALE GENOMIC DNA]</scope>
    <source>
        <strain evidence="3 4">2-325</strain>
    </source>
</reference>
<protein>
    <submittedName>
        <fullName evidence="3">ATP-binding protein</fullName>
    </submittedName>
</protein>
<evidence type="ECO:0000313" key="3">
    <source>
        <dbReference type="EMBL" id="MFB6398466.1"/>
    </source>
</evidence>
<dbReference type="Proteomes" id="UP001582793">
    <property type="component" value="Unassembled WGS sequence"/>
</dbReference>
<dbReference type="InterPro" id="IPR027417">
    <property type="entry name" value="P-loop_NTPase"/>
</dbReference>
<dbReference type="PANTHER" id="PTHR43581:SF2">
    <property type="entry name" value="EXCINUCLEASE ATPASE SUBUNIT"/>
    <property type="match status" value="1"/>
</dbReference>
<dbReference type="RefSeq" id="WP_375737227.1">
    <property type="nucleotide sequence ID" value="NZ_JBCGDC010000253.1"/>
</dbReference>
<dbReference type="InterPro" id="IPR051396">
    <property type="entry name" value="Bact_Antivir_Def_Nuclease"/>
</dbReference>
<organism evidence="3 4">
    <name type="scientific">Polymorphospora lycopeni</name>
    <dbReference type="NCBI Taxonomy" id="3140240"/>
    <lineage>
        <taxon>Bacteria</taxon>
        <taxon>Bacillati</taxon>
        <taxon>Actinomycetota</taxon>
        <taxon>Actinomycetes</taxon>
        <taxon>Micromonosporales</taxon>
        <taxon>Micromonosporaceae</taxon>
        <taxon>Polymorphospora</taxon>
    </lineage>
</organism>
<dbReference type="SUPFAM" id="SSF52540">
    <property type="entry name" value="P-loop containing nucleoside triphosphate hydrolases"/>
    <property type="match status" value="1"/>
</dbReference>
<accession>A0ABV5D2I8</accession>
<sequence length="390" mass="44303">MAKIRHAQIVGLAGREGTFSVDFNEDLNIFWGMNGSGKTSFLKILHSALTGDPSYIVRVPFKSASVTFEVSSGERYTRTIRKTSRRPSKRELEFIEDLAASGQAVEEFMLMEMSRQMAWKTEPEGPVRRLRHGYLPISRMTDLVRGSRHVSTGRRDVGGLLDEAQIDEEFARQTLALWREYNNQALIKIRRAQEQGLAEVLSAILTGERSRRRTKNADTIPSDLAFTLVTSFFQQQRISPQLSTREKFQENYEKNALLRDVVARIADVEVSIRMAQEPQRRLTNLLSSLFSRGKEVVLDSRSVAVRVGREEIPIESLSSGEKQIVRILLECLAAGNHCILIDEPELSLHVDWQHRLVESMRAVNDEVQIILATHSPEVMAEIPNSRVFEL</sequence>
<feature type="domain" description="Rad50/SbcC-type AAA" evidence="2">
    <location>
        <begin position="19"/>
        <end position="101"/>
    </location>
</feature>
<evidence type="ECO:0000259" key="2">
    <source>
        <dbReference type="Pfam" id="PF13476"/>
    </source>
</evidence>
<gene>
    <name evidence="3" type="ORF">AAFH96_36145</name>
</gene>
<feature type="domain" description="ATPase AAA-type core" evidence="1">
    <location>
        <begin position="242"/>
        <end position="380"/>
    </location>
</feature>
<evidence type="ECO:0000259" key="1">
    <source>
        <dbReference type="Pfam" id="PF13304"/>
    </source>
</evidence>
<keyword evidence="3" id="KW-0067">ATP-binding</keyword>
<comment type="caution">
    <text evidence="3">The sequence shown here is derived from an EMBL/GenBank/DDBJ whole genome shotgun (WGS) entry which is preliminary data.</text>
</comment>
<dbReference type="InterPro" id="IPR003959">
    <property type="entry name" value="ATPase_AAA_core"/>
</dbReference>
<keyword evidence="4" id="KW-1185">Reference proteome</keyword>
<dbReference type="Pfam" id="PF13304">
    <property type="entry name" value="AAA_21"/>
    <property type="match status" value="1"/>
</dbReference>